<reference evidence="2 3" key="1">
    <citation type="submission" date="2018-08" db="EMBL/GenBank/DDBJ databases">
        <title>Wenzhouxiangella salilacus sp. nov., a novel bacterium isolated from a saline lake in Xinjiang Province, China.</title>
        <authorList>
            <person name="Han S."/>
        </authorList>
    </citation>
    <scope>NUCLEOTIDE SEQUENCE [LARGE SCALE GENOMIC DNA]</scope>
    <source>
        <strain evidence="2 3">XDB06</strain>
    </source>
</reference>
<evidence type="ECO:0000256" key="1">
    <source>
        <dbReference type="SAM" id="Phobius"/>
    </source>
</evidence>
<name>A0A3E1K8Q6_9GAMM</name>
<keyword evidence="3" id="KW-1185">Reference proteome</keyword>
<protein>
    <submittedName>
        <fullName evidence="2">Uncharacterized protein</fullName>
    </submittedName>
</protein>
<keyword evidence="1" id="KW-0812">Transmembrane</keyword>
<evidence type="ECO:0000313" key="3">
    <source>
        <dbReference type="Proteomes" id="UP000260351"/>
    </source>
</evidence>
<keyword evidence="1" id="KW-1133">Transmembrane helix</keyword>
<evidence type="ECO:0000313" key="2">
    <source>
        <dbReference type="EMBL" id="RFF30366.1"/>
    </source>
</evidence>
<proteinExistence type="predicted"/>
<comment type="caution">
    <text evidence="2">The sequence shown here is derived from an EMBL/GenBank/DDBJ whole genome shotgun (WGS) entry which is preliminary data.</text>
</comment>
<sequence length="171" mass="19725">MDLLSQDSRTFLLGVSVTIAIFMMLFAIRNRIRDHRVKLEVAHGFSHQLIQEAGEFLPGSTAFLYVEIKNCGEKQRFIEKPALKLSEKIDGENAFYITTVNDPHSWPQKLEPGAVFKKETNLRNLHQKLTSKISRRAKLRFEVRDTLGKTYKSKWFKMADVIGQLQVEESV</sequence>
<dbReference type="AlphaFoldDB" id="A0A3E1K8Q6"/>
<dbReference type="RefSeq" id="WP_116650733.1">
    <property type="nucleotide sequence ID" value="NZ_QUZK01000036.1"/>
</dbReference>
<dbReference type="OrthoDB" id="9872487at2"/>
<keyword evidence="1" id="KW-0472">Membrane</keyword>
<dbReference type="EMBL" id="QUZK01000036">
    <property type="protein sequence ID" value="RFF30366.1"/>
    <property type="molecule type" value="Genomic_DNA"/>
</dbReference>
<feature type="transmembrane region" description="Helical" evidence="1">
    <location>
        <begin position="12"/>
        <end position="28"/>
    </location>
</feature>
<gene>
    <name evidence="2" type="ORF">DZC52_08625</name>
</gene>
<accession>A0A3E1K8Q6</accession>
<organism evidence="2 3">
    <name type="scientific">Wenzhouxiangella sediminis</name>
    <dbReference type="NCBI Taxonomy" id="1792836"/>
    <lineage>
        <taxon>Bacteria</taxon>
        <taxon>Pseudomonadati</taxon>
        <taxon>Pseudomonadota</taxon>
        <taxon>Gammaproteobacteria</taxon>
        <taxon>Chromatiales</taxon>
        <taxon>Wenzhouxiangellaceae</taxon>
        <taxon>Wenzhouxiangella</taxon>
    </lineage>
</organism>
<dbReference type="Proteomes" id="UP000260351">
    <property type="component" value="Unassembled WGS sequence"/>
</dbReference>